<evidence type="ECO:0000259" key="2">
    <source>
        <dbReference type="Pfam" id="PF09835"/>
    </source>
</evidence>
<keyword evidence="1" id="KW-0812">Transmembrane</keyword>
<dbReference type="Pfam" id="PF09835">
    <property type="entry name" value="DUF2062"/>
    <property type="match status" value="1"/>
</dbReference>
<feature type="transmembrane region" description="Helical" evidence="1">
    <location>
        <begin position="157"/>
        <end position="178"/>
    </location>
</feature>
<dbReference type="EMBL" id="AMGO01000036">
    <property type="protein sequence ID" value="EKE44087.1"/>
    <property type="molecule type" value="Genomic_DNA"/>
</dbReference>
<keyword evidence="1" id="KW-0472">Membrane</keyword>
<dbReference type="eggNOG" id="COG3216">
    <property type="taxonomic scope" value="Bacteria"/>
</dbReference>
<accession>K2HBU6</accession>
<protein>
    <recommendedName>
        <fullName evidence="2">DUF2062 domain-containing protein</fullName>
    </recommendedName>
</protein>
<organism evidence="3 4">
    <name type="scientific">Oceaniovalibus guishaninsula JLT2003</name>
    <dbReference type="NCBI Taxonomy" id="1231392"/>
    <lineage>
        <taxon>Bacteria</taxon>
        <taxon>Pseudomonadati</taxon>
        <taxon>Pseudomonadota</taxon>
        <taxon>Alphaproteobacteria</taxon>
        <taxon>Rhodobacterales</taxon>
        <taxon>Roseobacteraceae</taxon>
        <taxon>Oceaniovalibus</taxon>
    </lineage>
</organism>
<dbReference type="AlphaFoldDB" id="K2HBU6"/>
<reference evidence="3 4" key="1">
    <citation type="journal article" date="2012" name="J. Bacteriol.">
        <title>Draft Genome Sequence of Oceaniovalibus guishaninsula JLT2003T.</title>
        <authorList>
            <person name="Tang K."/>
            <person name="Liu K."/>
            <person name="Jiao N."/>
        </authorList>
    </citation>
    <scope>NUCLEOTIDE SEQUENCE [LARGE SCALE GENOMIC DNA]</scope>
    <source>
        <strain evidence="3 4">JLT2003</strain>
    </source>
</reference>
<dbReference type="PANTHER" id="PTHR40547:SF1">
    <property type="entry name" value="SLL0298 PROTEIN"/>
    <property type="match status" value="1"/>
</dbReference>
<comment type="caution">
    <text evidence="3">The sequence shown here is derived from an EMBL/GenBank/DDBJ whole genome shotgun (WGS) entry which is preliminary data.</text>
</comment>
<feature type="domain" description="DUF2062" evidence="2">
    <location>
        <begin position="26"/>
        <end position="190"/>
    </location>
</feature>
<proteinExistence type="predicted"/>
<dbReference type="OrthoDB" id="7360463at2"/>
<feature type="transmembrane region" description="Helical" evidence="1">
    <location>
        <begin position="45"/>
        <end position="67"/>
    </location>
</feature>
<evidence type="ECO:0000313" key="3">
    <source>
        <dbReference type="EMBL" id="EKE44087.1"/>
    </source>
</evidence>
<dbReference type="STRING" id="1231392.OCGS_1603"/>
<dbReference type="InterPro" id="IPR018639">
    <property type="entry name" value="DUF2062"/>
</dbReference>
<keyword evidence="4" id="KW-1185">Reference proteome</keyword>
<keyword evidence="1" id="KW-1133">Transmembrane helix</keyword>
<evidence type="ECO:0000256" key="1">
    <source>
        <dbReference type="SAM" id="Phobius"/>
    </source>
</evidence>
<gene>
    <name evidence="3" type="ORF">OCGS_1603</name>
</gene>
<evidence type="ECO:0000313" key="4">
    <source>
        <dbReference type="Proteomes" id="UP000006765"/>
    </source>
</evidence>
<name>K2HBU6_9RHOB</name>
<feature type="transmembrane region" description="Helical" evidence="1">
    <location>
        <begin position="79"/>
        <end position="102"/>
    </location>
</feature>
<dbReference type="RefSeq" id="WP_007426755.1">
    <property type="nucleotide sequence ID" value="NZ_AMGO01000036.1"/>
</dbReference>
<sequence>MFKRRTPRSYLATFGRWLWPRGGWPRAVLYMAYRLRRLPDPAHKIARGVAAGTFVSFTPFFGLHFLLAGGMAWAMGGNVVAALLGTFVGNPLTFPIIAGLSVRLGSWMMGLPHTMPLHETFAAFSKVSVEFWSNARALFTGDPVGWTQLDGFFTHVFLPYLVGGLIPGAIAAIVAYAVTRPVISAYQKARIARMKKDFARRRQAALKAATRINEGNSP</sequence>
<dbReference type="PANTHER" id="PTHR40547">
    <property type="entry name" value="SLL0298 PROTEIN"/>
    <property type="match status" value="1"/>
</dbReference>
<dbReference type="Proteomes" id="UP000006765">
    <property type="component" value="Unassembled WGS sequence"/>
</dbReference>